<sequence>FPIAEAELVALFMQSIAFGAHAVTFVLCMHRWFRRSKMPGLNSKSWPWAFVAVTLFIIGAMDVVFNLGAFVFRGPAGASSHCRMISGWISIVRTVLCFTNGLVSDAALIYRCWIVYANWRPRWAVVLVPSLLWLGSAISAIIDVYLMSTLHNNTPIPSDKSLRPYLFAAYIMSLLLNITVTSLIVYRMWKMNKQASSFTRQLRLNGTERLKAINRIFIESALLYTLSIAISVIMEIICNNALYATTGASVEIAGITFDLIIIRTWTG</sequence>
<feature type="transmembrane region" description="Helical" evidence="1">
    <location>
        <begin position="12"/>
        <end position="33"/>
    </location>
</feature>
<reference evidence="2 3" key="1">
    <citation type="journal article" date="2012" name="Science">
        <title>The Paleozoic origin of enzymatic lignin decomposition reconstructed from 31 fungal genomes.</title>
        <authorList>
            <person name="Floudas D."/>
            <person name="Binder M."/>
            <person name="Riley R."/>
            <person name="Barry K."/>
            <person name="Blanchette R.A."/>
            <person name="Henrissat B."/>
            <person name="Martinez A.T."/>
            <person name="Otillar R."/>
            <person name="Spatafora J.W."/>
            <person name="Yadav J.S."/>
            <person name="Aerts A."/>
            <person name="Benoit I."/>
            <person name="Boyd A."/>
            <person name="Carlson A."/>
            <person name="Copeland A."/>
            <person name="Coutinho P.M."/>
            <person name="de Vries R.P."/>
            <person name="Ferreira P."/>
            <person name="Findley K."/>
            <person name="Foster B."/>
            <person name="Gaskell J."/>
            <person name="Glotzer D."/>
            <person name="Gorecki P."/>
            <person name="Heitman J."/>
            <person name="Hesse C."/>
            <person name="Hori C."/>
            <person name="Igarashi K."/>
            <person name="Jurgens J.A."/>
            <person name="Kallen N."/>
            <person name="Kersten P."/>
            <person name="Kohler A."/>
            <person name="Kuees U."/>
            <person name="Kumar T.K.A."/>
            <person name="Kuo A."/>
            <person name="LaButti K."/>
            <person name="Larrondo L.F."/>
            <person name="Lindquist E."/>
            <person name="Ling A."/>
            <person name="Lombard V."/>
            <person name="Lucas S."/>
            <person name="Lundell T."/>
            <person name="Martin R."/>
            <person name="McLaughlin D.J."/>
            <person name="Morgenstern I."/>
            <person name="Morin E."/>
            <person name="Murat C."/>
            <person name="Nagy L.G."/>
            <person name="Nolan M."/>
            <person name="Ohm R.A."/>
            <person name="Patyshakuliyeva A."/>
            <person name="Rokas A."/>
            <person name="Ruiz-Duenas F.J."/>
            <person name="Sabat G."/>
            <person name="Salamov A."/>
            <person name="Samejima M."/>
            <person name="Schmutz J."/>
            <person name="Slot J.C."/>
            <person name="St John F."/>
            <person name="Stenlid J."/>
            <person name="Sun H."/>
            <person name="Sun S."/>
            <person name="Syed K."/>
            <person name="Tsang A."/>
            <person name="Wiebenga A."/>
            <person name="Young D."/>
            <person name="Pisabarro A."/>
            <person name="Eastwood D.C."/>
            <person name="Martin F."/>
            <person name="Cullen D."/>
            <person name="Grigoriev I.V."/>
            <person name="Hibbett D.S."/>
        </authorList>
    </citation>
    <scope>NUCLEOTIDE SEQUENCE</scope>
    <source>
        <strain evidence="3">FP-58527</strain>
    </source>
</reference>
<feature type="non-terminal residue" evidence="2">
    <location>
        <position position="1"/>
    </location>
</feature>
<dbReference type="STRING" id="743788.S8E2N9"/>
<organism evidence="2 3">
    <name type="scientific">Fomitopsis schrenkii</name>
    <name type="common">Brown rot fungus</name>
    <dbReference type="NCBI Taxonomy" id="2126942"/>
    <lineage>
        <taxon>Eukaryota</taxon>
        <taxon>Fungi</taxon>
        <taxon>Dikarya</taxon>
        <taxon>Basidiomycota</taxon>
        <taxon>Agaricomycotina</taxon>
        <taxon>Agaricomycetes</taxon>
        <taxon>Polyporales</taxon>
        <taxon>Fomitopsis</taxon>
    </lineage>
</organism>
<feature type="non-terminal residue" evidence="2">
    <location>
        <position position="267"/>
    </location>
</feature>
<evidence type="ECO:0008006" key="4">
    <source>
        <dbReference type="Google" id="ProtNLM"/>
    </source>
</evidence>
<keyword evidence="3" id="KW-1185">Reference proteome</keyword>
<keyword evidence="1" id="KW-0812">Transmembrane</keyword>
<evidence type="ECO:0000313" key="3">
    <source>
        <dbReference type="Proteomes" id="UP000015241"/>
    </source>
</evidence>
<dbReference type="AlphaFoldDB" id="S8E2N9"/>
<dbReference type="Proteomes" id="UP000015241">
    <property type="component" value="Unassembled WGS sequence"/>
</dbReference>
<gene>
    <name evidence="2" type="ORF">FOMPIDRAFT_1092322</name>
</gene>
<feature type="transmembrane region" description="Helical" evidence="1">
    <location>
        <begin position="45"/>
        <end position="65"/>
    </location>
</feature>
<name>S8E2N9_FOMSC</name>
<protein>
    <recommendedName>
        <fullName evidence="4">G-protein coupled receptors family 1 profile domain-containing protein</fullName>
    </recommendedName>
</protein>
<keyword evidence="1" id="KW-0472">Membrane</keyword>
<dbReference type="EMBL" id="KE504160">
    <property type="protein sequence ID" value="EPS99047.1"/>
    <property type="molecule type" value="Genomic_DNA"/>
</dbReference>
<feature type="transmembrane region" description="Helical" evidence="1">
    <location>
        <begin position="216"/>
        <end position="237"/>
    </location>
</feature>
<feature type="transmembrane region" description="Helical" evidence="1">
    <location>
        <begin position="85"/>
        <end position="110"/>
    </location>
</feature>
<dbReference type="OrthoDB" id="3357408at2759"/>
<evidence type="ECO:0000256" key="1">
    <source>
        <dbReference type="SAM" id="Phobius"/>
    </source>
</evidence>
<feature type="transmembrane region" description="Helical" evidence="1">
    <location>
        <begin position="167"/>
        <end position="186"/>
    </location>
</feature>
<proteinExistence type="predicted"/>
<dbReference type="eggNOG" id="ENOG502SN52">
    <property type="taxonomic scope" value="Eukaryota"/>
</dbReference>
<feature type="transmembrane region" description="Helical" evidence="1">
    <location>
        <begin position="122"/>
        <end position="147"/>
    </location>
</feature>
<dbReference type="HOGENOM" id="CLU_044614_1_0_1"/>
<accession>S8E2N9</accession>
<evidence type="ECO:0000313" key="2">
    <source>
        <dbReference type="EMBL" id="EPS99047.1"/>
    </source>
</evidence>
<dbReference type="InParanoid" id="S8E2N9"/>
<keyword evidence="1" id="KW-1133">Transmembrane helix</keyword>